<sequence>MKRLIKCSFDISLKNWPVLLAFNMLYKMFSYSVLYSVTSDVLELILKTAGVSYLSAENFSLILLKPFSVFLCLCILFLTVFSVFFETVALFVYCENGWQQRRISILQLLKQTLAHCKKIFHIQNLLLFLGFILTTFLTVLPFTPYILRWLSVPEFIMDFIQQNKLFFSAFIIIAVIANAACLLFLLFLPGTLFQNQSMKAAWHDGLQLLKKRKTAVLLHILGAFAAFGIAAALLLGAANLGLVYYTKQVEIPLMAAETFVSYFDRAVPAAVFILSSLSTIWLFSLLISLYHQYREDVRPSAVLRNKTGLLYHFKQAVVIAFTVIAIVIFSETELGGSFTAETYAGPKIVAHRSGALFAPENTMAALDHAIAMNIDMVEIDVQQLKDGELILLHDDSFNRTTGENKKVWEAGYDEVKHYDAGSWFSPQFSGERIPKLDDFLMRARDNIRVMIELKSTGHETNLVERVAALIETYDMLDQCNIGSMNLELLKEVKAINPQIETVYITPLIYSLQYDIDFIDAFSVETTMLTREMVVSMHWNGKDVYGWTANSKETIKKNLQCQVDGIVTDNPELVNHYVMQTWHNRLLSALLQTFFNTTSADQNDMQ</sequence>
<protein>
    <submittedName>
        <fullName evidence="1">Glycerophosphodiester phosphodiesterase</fullName>
    </submittedName>
</protein>
<dbReference type="InterPro" id="IPR030395">
    <property type="entry name" value="GP_PDE_dom"/>
</dbReference>
<comment type="caution">
    <text evidence="1">The sequence shown here is derived from an EMBL/GenBank/DDBJ whole genome shotgun (WGS) entry which is preliminary data.</text>
</comment>
<dbReference type="OrthoDB" id="384721at2"/>
<dbReference type="PANTHER" id="PTHR46211:SF8">
    <property type="entry name" value="PHOSPHODIESTERASE"/>
    <property type="match status" value="1"/>
</dbReference>
<dbReference type="Gene3D" id="3.20.20.190">
    <property type="entry name" value="Phosphatidylinositol (PI) phosphodiesterase"/>
    <property type="match status" value="1"/>
</dbReference>
<dbReference type="InterPro" id="IPR018476">
    <property type="entry name" value="GlyceroP-diester-Pdiesterase_M"/>
</dbReference>
<dbReference type="EMBL" id="WNME01000044">
    <property type="protein sequence ID" value="MUB67077.1"/>
    <property type="molecule type" value="Genomic_DNA"/>
</dbReference>
<reference evidence="1 2" key="1">
    <citation type="submission" date="2019-09" db="EMBL/GenBank/DDBJ databases">
        <title>Draft genome sequencing of Hungatella hathewayi 123Y-2.</title>
        <authorList>
            <person name="Lv Q."/>
            <person name="Li S."/>
        </authorList>
    </citation>
    <scope>NUCLEOTIDE SEQUENCE [LARGE SCALE GENOMIC DNA]</scope>
    <source>
        <strain evidence="1 2">123Y-2</strain>
    </source>
</reference>
<evidence type="ECO:0000313" key="1">
    <source>
        <dbReference type="EMBL" id="MUB67077.1"/>
    </source>
</evidence>
<dbReference type="InterPro" id="IPR017946">
    <property type="entry name" value="PLC-like_Pdiesterase_TIM-brl"/>
</dbReference>
<name>A0A174XI18_9FIRM</name>
<dbReference type="Pfam" id="PF03009">
    <property type="entry name" value="GDPD"/>
    <property type="match status" value="1"/>
</dbReference>
<dbReference type="GeneID" id="93149396"/>
<dbReference type="GO" id="GO:0006629">
    <property type="term" value="P:lipid metabolic process"/>
    <property type="evidence" value="ECO:0007669"/>
    <property type="project" value="InterPro"/>
</dbReference>
<evidence type="ECO:0000313" key="2">
    <source>
        <dbReference type="Proteomes" id="UP000434223"/>
    </source>
</evidence>
<dbReference type="Pfam" id="PF10110">
    <property type="entry name" value="GPDPase_memb"/>
    <property type="match status" value="1"/>
</dbReference>
<dbReference type="GO" id="GO:0008081">
    <property type="term" value="F:phosphoric diester hydrolase activity"/>
    <property type="evidence" value="ECO:0007669"/>
    <property type="project" value="InterPro"/>
</dbReference>
<gene>
    <name evidence="1" type="ORF">GNE07_29095</name>
</gene>
<dbReference type="PROSITE" id="PS51704">
    <property type="entry name" value="GP_PDE"/>
    <property type="match status" value="1"/>
</dbReference>
<dbReference type="RefSeq" id="WP_055652050.1">
    <property type="nucleotide sequence ID" value="NZ_CAJKZF010000062.1"/>
</dbReference>
<organism evidence="1 2">
    <name type="scientific">Hungatella hathewayi</name>
    <dbReference type="NCBI Taxonomy" id="154046"/>
    <lineage>
        <taxon>Bacteria</taxon>
        <taxon>Bacillati</taxon>
        <taxon>Bacillota</taxon>
        <taxon>Clostridia</taxon>
        <taxon>Lachnospirales</taxon>
        <taxon>Lachnospiraceae</taxon>
        <taxon>Hungatella</taxon>
    </lineage>
</organism>
<dbReference type="AlphaFoldDB" id="A0A174XI18"/>
<accession>A0A174XI18</accession>
<dbReference type="SUPFAM" id="SSF51695">
    <property type="entry name" value="PLC-like phosphodiesterases"/>
    <property type="match status" value="1"/>
</dbReference>
<dbReference type="PANTHER" id="PTHR46211">
    <property type="entry name" value="GLYCEROPHOSPHORYL DIESTER PHOSPHODIESTERASE"/>
    <property type="match status" value="1"/>
</dbReference>
<dbReference type="Proteomes" id="UP000434223">
    <property type="component" value="Unassembled WGS sequence"/>
</dbReference>
<proteinExistence type="predicted"/>